<organism evidence="10 11">
    <name type="scientific">Xyrichtys novacula</name>
    <name type="common">Pearly razorfish</name>
    <name type="synonym">Hemipteronotus novacula</name>
    <dbReference type="NCBI Taxonomy" id="13765"/>
    <lineage>
        <taxon>Eukaryota</taxon>
        <taxon>Metazoa</taxon>
        <taxon>Chordata</taxon>
        <taxon>Craniata</taxon>
        <taxon>Vertebrata</taxon>
        <taxon>Euteleostomi</taxon>
        <taxon>Actinopterygii</taxon>
        <taxon>Neopterygii</taxon>
        <taxon>Teleostei</taxon>
        <taxon>Neoteleostei</taxon>
        <taxon>Acanthomorphata</taxon>
        <taxon>Eupercaria</taxon>
        <taxon>Labriformes</taxon>
        <taxon>Labridae</taxon>
        <taxon>Xyrichtys</taxon>
    </lineage>
</organism>
<dbReference type="InterPro" id="IPR013320">
    <property type="entry name" value="ConA-like_dom_sf"/>
</dbReference>
<dbReference type="Pfam" id="PF13516">
    <property type="entry name" value="LRR_6"/>
    <property type="match status" value="1"/>
</dbReference>
<feature type="domain" description="NACHT" evidence="9">
    <location>
        <begin position="238"/>
        <end position="371"/>
    </location>
</feature>
<dbReference type="InterPro" id="IPR001611">
    <property type="entry name" value="Leu-rich_rpt"/>
</dbReference>
<dbReference type="SUPFAM" id="SSF52047">
    <property type="entry name" value="RNI-like"/>
    <property type="match status" value="1"/>
</dbReference>
<evidence type="ECO:0000259" key="9">
    <source>
        <dbReference type="PROSITE" id="PS50837"/>
    </source>
</evidence>
<dbReference type="PANTHER" id="PTHR24106">
    <property type="entry name" value="NACHT, LRR AND CARD DOMAINS-CONTAINING"/>
    <property type="match status" value="1"/>
</dbReference>
<feature type="compositionally biased region" description="Polar residues" evidence="7">
    <location>
        <begin position="12"/>
        <end position="44"/>
    </location>
</feature>
<evidence type="ECO:0000256" key="2">
    <source>
        <dbReference type="ARBA" id="ARBA00022490"/>
    </source>
</evidence>
<dbReference type="InterPro" id="IPR027417">
    <property type="entry name" value="P-loop_NTPase"/>
</dbReference>
<dbReference type="GO" id="GO:0005737">
    <property type="term" value="C:cytoplasm"/>
    <property type="evidence" value="ECO:0007669"/>
    <property type="project" value="UniProtKB-SubCell"/>
</dbReference>
<dbReference type="InterPro" id="IPR003879">
    <property type="entry name" value="Butyrophylin_SPRY"/>
</dbReference>
<dbReference type="InterPro" id="IPR041075">
    <property type="entry name" value="NOD1/2_WH"/>
</dbReference>
<dbReference type="Gene3D" id="2.60.120.920">
    <property type="match status" value="1"/>
</dbReference>
<dbReference type="InterPro" id="IPR032675">
    <property type="entry name" value="LRR_dom_sf"/>
</dbReference>
<comment type="subcellular location">
    <subcellularLocation>
        <location evidence="1">Cytoplasm</location>
    </subcellularLocation>
</comment>
<dbReference type="SMART" id="SM01288">
    <property type="entry name" value="FISNA"/>
    <property type="match status" value="1"/>
</dbReference>
<dbReference type="PRINTS" id="PR01407">
    <property type="entry name" value="BUTYPHLNCDUF"/>
</dbReference>
<dbReference type="EMBL" id="OY660886">
    <property type="protein sequence ID" value="CAJ1085760.1"/>
    <property type="molecule type" value="Genomic_DNA"/>
</dbReference>
<dbReference type="PROSITE" id="PS50837">
    <property type="entry name" value="NACHT"/>
    <property type="match status" value="1"/>
</dbReference>
<feature type="region of interest" description="Disordered" evidence="7">
    <location>
        <begin position="1"/>
        <end position="80"/>
    </location>
</feature>
<dbReference type="Pfam" id="PF14484">
    <property type="entry name" value="FISNA"/>
    <property type="match status" value="1"/>
</dbReference>
<dbReference type="Pfam" id="PF17779">
    <property type="entry name" value="WHD_NOD2"/>
    <property type="match status" value="1"/>
</dbReference>
<sequence length="1045" mass="118626">MSVRSRKKRRLSTSQTVESEEPISSNVGLTSQKPEQSKTPSVLSLKSDRSMYRPIVFGPEGKQSQQSGESTASSTVSMEKAASMGEPIVFGHRKTQSQPTGEPSSCSACTGVLRDPVRRLCGHWSCKQCHILDCECLSELGREFKRRRVASPLMRARQFFKEEMKGKFASISEGNGDPKSSLNSKYTTLLISIKENEGLHEEHVFRHIKQKFKPGSPTKKVDLCDSFKPLPGHQNKIRMVLTKGVAGIGKSFSVQKFILDWAEGKENQDFSYVFCIAFRELNLISDDKSLLQLLTKFHPAFGEQENSENYVKTRVIVILDGLDESRLQLDFEGKPVKSVTEVTSVASLLANLIKGNLLPDAKLWITSRPAAAYQIPAEYVDMVTEIRGFSDSQKEEYFRRRFRDDSSLADRIVSHIRSSQSLDIMCQIPIFCWISAVLFEEIFGEDKAEIPQTLTEMMAHYLLAQTIRSSRKYSKSSEEQLLKKHKEFLLKLGKLAFIQLQKNNIIFYDEDLEDCGIDVKEATIYSGFCSGVLREEQAFSQKVFFFVHLTIQEFFAALFVYDCFSNQKTEELSNFLDLKDESYSLLELLKLTVEKVLEDKNSHLDFFMQFLLGLMVESNRRVLQGLLTSPDQGQDTDKKILTHLKAIRRKTLSPDRSIILFQTMVEMKDHKVKDEIQEFLRLPERSKTELTSLQCSALAYMLQVSENDLEVLDLKSFNTTDEGRRRLIPAVRVSRKAILADCKVTEDWVEHLASGLKFPYLPLRDLDLSNNDLKDSGVKLLCDGLSSQSCRLKTLRLSGCLVTEEGCASLVSALKSNPSHLIELDLSYNNPGESGKKLLSELKGDAQYKLDILSTDHDGDHRMKPGFKKYACMLTFDQDTAQKILTFTDENRKVSWVEEEQQFPKDGERFGTCQRLLCQQGLNERSYFEIEMLETFAVGLTYKTTDKKGDAHCKLGQDDRSWCLNCSDDGCYALYDNQRFNVAARRSRSSRVAVYLDWVAGTLSFYKVSSDSRTRLHTFKTTFSQPLHLAVELYAGSSASLCLPV</sequence>
<dbReference type="InterPro" id="IPR051261">
    <property type="entry name" value="NLR"/>
</dbReference>
<evidence type="ECO:0000256" key="3">
    <source>
        <dbReference type="ARBA" id="ARBA00022614"/>
    </source>
</evidence>
<gene>
    <name evidence="10" type="ORF">XNOV1_A005718</name>
</gene>
<evidence type="ECO:0000313" key="10">
    <source>
        <dbReference type="EMBL" id="CAJ1085760.1"/>
    </source>
</evidence>
<keyword evidence="3" id="KW-0433">Leucine-rich repeat</keyword>
<evidence type="ECO:0000256" key="1">
    <source>
        <dbReference type="ARBA" id="ARBA00004496"/>
    </source>
</evidence>
<dbReference type="InterPro" id="IPR007111">
    <property type="entry name" value="NACHT_NTPase"/>
</dbReference>
<dbReference type="FunFam" id="3.40.50.300:FF:000210">
    <property type="entry name" value="Si:dkey-16p6.1"/>
    <property type="match status" value="1"/>
</dbReference>
<protein>
    <submittedName>
        <fullName evidence="10">NLR family CARD domain-containing protein 3-like</fullName>
    </submittedName>
</protein>
<dbReference type="InterPro" id="IPR003877">
    <property type="entry name" value="SPRY_dom"/>
</dbReference>
<dbReference type="Pfam" id="PF05729">
    <property type="entry name" value="NACHT"/>
    <property type="match status" value="1"/>
</dbReference>
<name>A0AAV1HI74_XYRNO</name>
<evidence type="ECO:0000256" key="6">
    <source>
        <dbReference type="ARBA" id="ARBA00022840"/>
    </source>
</evidence>
<feature type="compositionally biased region" description="Basic residues" evidence="7">
    <location>
        <begin position="1"/>
        <end position="11"/>
    </location>
</feature>
<evidence type="ECO:0000256" key="5">
    <source>
        <dbReference type="ARBA" id="ARBA00022741"/>
    </source>
</evidence>
<dbReference type="Gene3D" id="3.40.50.300">
    <property type="entry name" value="P-loop containing nucleotide triphosphate hydrolases"/>
    <property type="match status" value="1"/>
</dbReference>
<dbReference type="SMART" id="SM00589">
    <property type="entry name" value="PRY"/>
    <property type="match status" value="1"/>
</dbReference>
<keyword evidence="5" id="KW-0547">Nucleotide-binding</keyword>
<dbReference type="SUPFAM" id="SSF49899">
    <property type="entry name" value="Concanavalin A-like lectins/glucanases"/>
    <property type="match status" value="1"/>
</dbReference>
<evidence type="ECO:0000313" key="11">
    <source>
        <dbReference type="Proteomes" id="UP001178508"/>
    </source>
</evidence>
<evidence type="ECO:0000256" key="4">
    <source>
        <dbReference type="ARBA" id="ARBA00022737"/>
    </source>
</evidence>
<dbReference type="InterPro" id="IPR041267">
    <property type="entry name" value="NLRP_HD2"/>
</dbReference>
<evidence type="ECO:0000259" key="8">
    <source>
        <dbReference type="PROSITE" id="PS50188"/>
    </source>
</evidence>
<dbReference type="Gene3D" id="3.80.10.10">
    <property type="entry name" value="Ribonuclease Inhibitor"/>
    <property type="match status" value="1"/>
</dbReference>
<dbReference type="SMART" id="SM00368">
    <property type="entry name" value="LRR_RI"/>
    <property type="match status" value="3"/>
</dbReference>
<dbReference type="InterPro" id="IPR006574">
    <property type="entry name" value="PRY"/>
</dbReference>
<dbReference type="Pfam" id="PF17776">
    <property type="entry name" value="NLRC4_HD2"/>
    <property type="match status" value="1"/>
</dbReference>
<keyword evidence="11" id="KW-1185">Reference proteome</keyword>
<reference evidence="10" key="1">
    <citation type="submission" date="2023-08" db="EMBL/GenBank/DDBJ databases">
        <authorList>
            <person name="Alioto T."/>
            <person name="Alioto T."/>
            <person name="Gomez Garrido J."/>
        </authorList>
    </citation>
    <scope>NUCLEOTIDE SEQUENCE</scope>
</reference>
<dbReference type="Pfam" id="PF00622">
    <property type="entry name" value="SPRY"/>
    <property type="match status" value="1"/>
</dbReference>
<dbReference type="SMART" id="SM00449">
    <property type="entry name" value="SPRY"/>
    <property type="match status" value="1"/>
</dbReference>
<dbReference type="Proteomes" id="UP001178508">
    <property type="component" value="Chromosome 23"/>
</dbReference>
<evidence type="ECO:0000256" key="7">
    <source>
        <dbReference type="SAM" id="MobiDB-lite"/>
    </source>
</evidence>
<dbReference type="InterPro" id="IPR043136">
    <property type="entry name" value="B30.2/SPRY_sf"/>
</dbReference>
<feature type="domain" description="B30.2/SPRY" evidence="8">
    <location>
        <begin position="854"/>
        <end position="1045"/>
    </location>
</feature>
<dbReference type="GO" id="GO:0005524">
    <property type="term" value="F:ATP binding"/>
    <property type="evidence" value="ECO:0007669"/>
    <property type="project" value="UniProtKB-KW"/>
</dbReference>
<keyword evidence="4" id="KW-0677">Repeat</keyword>
<feature type="compositionally biased region" description="Polar residues" evidence="7">
    <location>
        <begin position="62"/>
        <end position="77"/>
    </location>
</feature>
<proteinExistence type="predicted"/>
<accession>A0AAV1HI74</accession>
<dbReference type="AlphaFoldDB" id="A0AAV1HI74"/>
<keyword evidence="6" id="KW-0067">ATP-binding</keyword>
<dbReference type="InterPro" id="IPR029495">
    <property type="entry name" value="NACHT-assoc"/>
</dbReference>
<keyword evidence="2" id="KW-0963">Cytoplasm</keyword>
<dbReference type="PROSITE" id="PS50188">
    <property type="entry name" value="B302_SPRY"/>
    <property type="match status" value="1"/>
</dbReference>
<dbReference type="Pfam" id="PF13765">
    <property type="entry name" value="PRY"/>
    <property type="match status" value="1"/>
</dbReference>
<dbReference type="InterPro" id="IPR001870">
    <property type="entry name" value="B30.2/SPRY"/>
</dbReference>